<name>V6LHC1_9EUKA</name>
<dbReference type="EMBL" id="AUWU02000005">
    <property type="protein sequence ID" value="KAH0572953.1"/>
    <property type="molecule type" value="Genomic_DNA"/>
</dbReference>
<dbReference type="Proteomes" id="UP000018208">
    <property type="component" value="Unassembled WGS sequence"/>
</dbReference>
<reference evidence="2" key="2">
    <citation type="submission" date="2020-12" db="EMBL/GenBank/DDBJ databases">
        <title>New Spironucleus salmonicida genome in near-complete chromosomes.</title>
        <authorList>
            <person name="Xu F."/>
            <person name="Kurt Z."/>
            <person name="Jimenez-Gonzalez A."/>
            <person name="Astvaldsson A."/>
            <person name="Andersson J.O."/>
            <person name="Svard S.G."/>
        </authorList>
    </citation>
    <scope>NUCLEOTIDE SEQUENCE</scope>
    <source>
        <strain evidence="2">ATCC 50377</strain>
    </source>
</reference>
<evidence type="ECO:0000313" key="3">
    <source>
        <dbReference type="Proteomes" id="UP000018208"/>
    </source>
</evidence>
<keyword evidence="3" id="KW-1185">Reference proteome</keyword>
<gene>
    <name evidence="1" type="ORF">SS50377_17274</name>
    <name evidence="2" type="ORF">SS50377_25068</name>
</gene>
<protein>
    <submittedName>
        <fullName evidence="1">Uncharacterized protein</fullName>
    </submittedName>
</protein>
<organism evidence="1">
    <name type="scientific">Spironucleus salmonicida</name>
    <dbReference type="NCBI Taxonomy" id="348837"/>
    <lineage>
        <taxon>Eukaryota</taxon>
        <taxon>Metamonada</taxon>
        <taxon>Diplomonadida</taxon>
        <taxon>Hexamitidae</taxon>
        <taxon>Hexamitinae</taxon>
        <taxon>Spironucleus</taxon>
    </lineage>
</organism>
<dbReference type="VEuPathDB" id="GiardiaDB:SS50377_25068"/>
<reference evidence="1 2" key="1">
    <citation type="journal article" date="2014" name="PLoS Genet.">
        <title>The Genome of Spironucleus salmonicida Highlights a Fish Pathogen Adapted to Fluctuating Environments.</title>
        <authorList>
            <person name="Xu F."/>
            <person name="Jerlstrom-Hultqvist J."/>
            <person name="Einarsson E."/>
            <person name="Astvaldsson A."/>
            <person name="Svard S.G."/>
            <person name="Andersson J.O."/>
        </authorList>
    </citation>
    <scope>NUCLEOTIDE SEQUENCE</scope>
    <source>
        <strain evidence="2">ATCC 50377</strain>
    </source>
</reference>
<evidence type="ECO:0000313" key="1">
    <source>
        <dbReference type="EMBL" id="EST43116.1"/>
    </source>
</evidence>
<evidence type="ECO:0000313" key="2">
    <source>
        <dbReference type="EMBL" id="KAH0572953.1"/>
    </source>
</evidence>
<accession>V6LHC1</accession>
<proteinExistence type="predicted"/>
<dbReference type="AlphaFoldDB" id="V6LHC1"/>
<dbReference type="EMBL" id="KI546146">
    <property type="protein sequence ID" value="EST43116.1"/>
    <property type="molecule type" value="Genomic_DNA"/>
</dbReference>
<sequence>MSSSDTQAKYLRQMGELGAIVVNDSIESNFYNKLAGSVETEQLMALAAVLIETGRILHNLRSTEKSLRFQLAKHERNIQRIDINWENLGRQAKK</sequence>